<dbReference type="PATRIC" id="fig|546263.7.peg.427"/>
<keyword evidence="2" id="KW-1185">Reference proteome</keyword>
<proteinExistence type="predicted"/>
<evidence type="ECO:0000313" key="1">
    <source>
        <dbReference type="EMBL" id="AJE17776.1"/>
    </source>
</evidence>
<dbReference type="GO" id="GO:0004034">
    <property type="term" value="F:aldose 1-epimerase activity"/>
    <property type="evidence" value="ECO:0007669"/>
    <property type="project" value="TreeGrafter"/>
</dbReference>
<dbReference type="SUPFAM" id="SSF74650">
    <property type="entry name" value="Galactose mutarotase-like"/>
    <property type="match status" value="1"/>
</dbReference>
<dbReference type="PANTHER" id="PTHR10091:SF0">
    <property type="entry name" value="GALACTOSE MUTAROTASE"/>
    <property type="match status" value="1"/>
</dbReference>
<dbReference type="HOGENOM" id="CLU_052486_1_0_4"/>
<organism evidence="1 2">
    <name type="scientific">Neisseria elongata subsp. glycolytica ATCC 29315</name>
    <dbReference type="NCBI Taxonomy" id="546263"/>
    <lineage>
        <taxon>Bacteria</taxon>
        <taxon>Pseudomonadati</taxon>
        <taxon>Pseudomonadota</taxon>
        <taxon>Betaproteobacteria</taxon>
        <taxon>Neisseriales</taxon>
        <taxon>Neisseriaceae</taxon>
        <taxon>Neisseria</taxon>
    </lineage>
</organism>
<dbReference type="PANTHER" id="PTHR10091">
    <property type="entry name" value="ALDOSE-1-EPIMERASE"/>
    <property type="match status" value="1"/>
</dbReference>
<gene>
    <name evidence="1" type="ORF">NELON_02020</name>
</gene>
<reference evidence="1 2" key="2">
    <citation type="journal article" date="2015" name="PLoS Genet.">
        <title>Common Cell Shape Evolution of Two Nasopharyngeal Pathogens.</title>
        <authorList>
            <person name="Veyrier F.J."/>
            <person name="Biais N."/>
            <person name="Morales P."/>
            <person name="Belkacem N."/>
            <person name="Guilhen C."/>
            <person name="Ranjeva S."/>
            <person name="Sismeiro O."/>
            <person name="Pehau-Arnaudet G."/>
            <person name="Rocha E.P."/>
            <person name="Werts C."/>
            <person name="Taha M.K."/>
            <person name="Boneca I.G."/>
        </authorList>
    </citation>
    <scope>NUCLEOTIDE SEQUENCE [LARGE SCALE GENOMIC DNA]</scope>
    <source>
        <strain evidence="1 2">ATCC 29315</strain>
    </source>
</reference>
<dbReference type="InterPro" id="IPR011013">
    <property type="entry name" value="Gal_mutarotase_sf_dom"/>
</dbReference>
<dbReference type="AlphaFoldDB" id="A0A0B5CNG9"/>
<dbReference type="GO" id="GO:0006006">
    <property type="term" value="P:glucose metabolic process"/>
    <property type="evidence" value="ECO:0007669"/>
    <property type="project" value="TreeGrafter"/>
</dbReference>
<reference evidence="2" key="1">
    <citation type="submission" date="2014-05" db="EMBL/GenBank/DDBJ databases">
        <title>Complete Genome sequence of Neisseria elongata subsp. glycolytica.</title>
        <authorList>
            <person name="Veyrier F.J."/>
            <person name="Taha M.-K."/>
        </authorList>
    </citation>
    <scope>NUCLEOTIDE SEQUENCE [LARGE SCALE GENOMIC DNA]</scope>
    <source>
        <strain evidence="2">ATCC 29315</strain>
    </source>
</reference>
<dbReference type="InterPro" id="IPR008183">
    <property type="entry name" value="Aldose_1/G6P_1-epimerase"/>
</dbReference>
<dbReference type="GO" id="GO:0030246">
    <property type="term" value="F:carbohydrate binding"/>
    <property type="evidence" value="ECO:0007669"/>
    <property type="project" value="InterPro"/>
</dbReference>
<evidence type="ECO:0000313" key="2">
    <source>
        <dbReference type="Proteomes" id="UP000031392"/>
    </source>
</evidence>
<evidence type="ECO:0008006" key="3">
    <source>
        <dbReference type="Google" id="ProtNLM"/>
    </source>
</evidence>
<dbReference type="Proteomes" id="UP000031392">
    <property type="component" value="Chromosome"/>
</dbReference>
<dbReference type="GO" id="GO:0033499">
    <property type="term" value="P:galactose catabolic process via UDP-galactose, Leloir pathway"/>
    <property type="evidence" value="ECO:0007669"/>
    <property type="project" value="TreeGrafter"/>
</dbReference>
<protein>
    <recommendedName>
        <fullName evidence="3">Aldose 1-epimerase</fullName>
    </recommendedName>
</protein>
<dbReference type="CDD" id="cd01081">
    <property type="entry name" value="Aldose_epim"/>
    <property type="match status" value="1"/>
</dbReference>
<dbReference type="Gene3D" id="2.70.98.10">
    <property type="match status" value="1"/>
</dbReference>
<dbReference type="Pfam" id="PF01263">
    <property type="entry name" value="Aldose_epim"/>
    <property type="match status" value="1"/>
</dbReference>
<accession>A0A0B5CNG9</accession>
<sequence>MSERCGKKRILAETDVIRRLLAVLFRYNSAFFFSDGLIMTFSCQIESDRAVLRQNGYAEAEIYFFGALLNRYAVFGGGEWLNCIAAYRGTDDARQHITDGFRSAKLSPFPCRLNRGGYRFDGREYQTGRHVLNGHAIHGLLYDAPFASAGHGSGEDAAWVELAYVYPADQNGFPFPYRLTVRYTLSSDGLTVSTTAENTGTAPMPLADGWHPYFTLGGTADDWTLQIDGGTQLEFDADLLPTGARLADNRFAEAASLRGIELDNSFELNGNGSTRPACTLRNGARRLDIFAEENYPLLQIYIPPERTSIALENLSGAPDCFNNGIGLTILPPGGAKRFTARYRLDVSA</sequence>
<dbReference type="EMBL" id="CP007726">
    <property type="protein sequence ID" value="AJE17776.1"/>
    <property type="molecule type" value="Genomic_DNA"/>
</dbReference>
<name>A0A0B5CNG9_NEIEG</name>
<dbReference type="KEGG" id="nel:NELON_02020"/>
<dbReference type="InterPro" id="IPR014718">
    <property type="entry name" value="GH-type_carb-bd"/>
</dbReference>